<dbReference type="EMBL" id="CAKOGL010000012">
    <property type="protein sequence ID" value="CAH2092891.1"/>
    <property type="molecule type" value="Genomic_DNA"/>
</dbReference>
<dbReference type="Proteomes" id="UP001153954">
    <property type="component" value="Unassembled WGS sequence"/>
</dbReference>
<dbReference type="AlphaFoldDB" id="A0AAU9U1D0"/>
<sequence>MHVVHSLCWWLFNSTSHIEEVVLFYPVRGHSYMSSDRVFGVVEKELRKREEIIIREEYTQVYFEKGKIHELGKEWNTLDIENLSEFMIKDGWY</sequence>
<organism evidence="1 2">
    <name type="scientific">Euphydryas editha</name>
    <name type="common">Edith's checkerspot</name>
    <dbReference type="NCBI Taxonomy" id="104508"/>
    <lineage>
        <taxon>Eukaryota</taxon>
        <taxon>Metazoa</taxon>
        <taxon>Ecdysozoa</taxon>
        <taxon>Arthropoda</taxon>
        <taxon>Hexapoda</taxon>
        <taxon>Insecta</taxon>
        <taxon>Pterygota</taxon>
        <taxon>Neoptera</taxon>
        <taxon>Endopterygota</taxon>
        <taxon>Lepidoptera</taxon>
        <taxon>Glossata</taxon>
        <taxon>Ditrysia</taxon>
        <taxon>Papilionoidea</taxon>
        <taxon>Nymphalidae</taxon>
        <taxon>Nymphalinae</taxon>
        <taxon>Euphydryas</taxon>
    </lineage>
</organism>
<name>A0AAU9U1D0_EUPED</name>
<protein>
    <submittedName>
        <fullName evidence="1">Uncharacterized protein</fullName>
    </submittedName>
</protein>
<accession>A0AAU9U1D0</accession>
<evidence type="ECO:0000313" key="1">
    <source>
        <dbReference type="EMBL" id="CAH2092891.1"/>
    </source>
</evidence>
<comment type="caution">
    <text evidence="1">The sequence shown here is derived from an EMBL/GenBank/DDBJ whole genome shotgun (WGS) entry which is preliminary data.</text>
</comment>
<reference evidence="1" key="1">
    <citation type="submission" date="2022-03" db="EMBL/GenBank/DDBJ databases">
        <authorList>
            <person name="Tunstrom K."/>
        </authorList>
    </citation>
    <scope>NUCLEOTIDE SEQUENCE</scope>
</reference>
<gene>
    <name evidence="1" type="ORF">EEDITHA_LOCUS8610</name>
</gene>
<keyword evidence="2" id="KW-1185">Reference proteome</keyword>
<proteinExistence type="predicted"/>
<evidence type="ECO:0000313" key="2">
    <source>
        <dbReference type="Proteomes" id="UP001153954"/>
    </source>
</evidence>